<keyword evidence="5" id="KW-0547">Nucleotide-binding</keyword>
<feature type="region of interest" description="Disordered" evidence="13">
    <location>
        <begin position="18"/>
        <end position="41"/>
    </location>
</feature>
<evidence type="ECO:0000256" key="11">
    <source>
        <dbReference type="ARBA" id="ARBA00024036"/>
    </source>
</evidence>
<dbReference type="GO" id="GO:0140663">
    <property type="term" value="F:ATP-dependent FeS chaperone activity"/>
    <property type="evidence" value="ECO:0007669"/>
    <property type="project" value="InterPro"/>
</dbReference>
<keyword evidence="7" id="KW-0809">Transit peptide</keyword>
<dbReference type="PANTHER" id="PTHR42961:SF2">
    <property type="entry name" value="IRON-SULFUR PROTEIN NUBPL"/>
    <property type="match status" value="1"/>
</dbReference>
<proteinExistence type="inferred from homology"/>
<comment type="similarity">
    <text evidence="11">Belongs to the Mrp/NBP35 ATP-binding proteins family.</text>
</comment>
<dbReference type="FunFam" id="3.40.50.300:FF:000709">
    <property type="entry name" value="Iron-sulfur protein NUBPL isoform X1"/>
    <property type="match status" value="1"/>
</dbReference>
<organism evidence="14 15">
    <name type="scientific">Absidia repens</name>
    <dbReference type="NCBI Taxonomy" id="90262"/>
    <lineage>
        <taxon>Eukaryota</taxon>
        <taxon>Fungi</taxon>
        <taxon>Fungi incertae sedis</taxon>
        <taxon>Mucoromycota</taxon>
        <taxon>Mucoromycotina</taxon>
        <taxon>Mucoromycetes</taxon>
        <taxon>Mucorales</taxon>
        <taxon>Cunninghamellaceae</taxon>
        <taxon>Absidia</taxon>
    </lineage>
</organism>
<keyword evidence="4" id="KW-0479">Metal-binding</keyword>
<dbReference type="CDD" id="cd02037">
    <property type="entry name" value="Mrp_NBP35"/>
    <property type="match status" value="1"/>
</dbReference>
<keyword evidence="10" id="KW-0496">Mitochondrion</keyword>
<evidence type="ECO:0000313" key="14">
    <source>
        <dbReference type="EMBL" id="ORZ11126.1"/>
    </source>
</evidence>
<dbReference type="AlphaFoldDB" id="A0A1X2I7M2"/>
<evidence type="ECO:0000256" key="1">
    <source>
        <dbReference type="ARBA" id="ARBA00001966"/>
    </source>
</evidence>
<dbReference type="Proteomes" id="UP000193560">
    <property type="component" value="Unassembled WGS sequence"/>
</dbReference>
<keyword evidence="6" id="KW-0067">ATP-binding</keyword>
<evidence type="ECO:0000256" key="3">
    <source>
        <dbReference type="ARBA" id="ARBA00022485"/>
    </source>
</evidence>
<dbReference type="InterPro" id="IPR000808">
    <property type="entry name" value="Mrp-like_CS"/>
</dbReference>
<protein>
    <recommendedName>
        <fullName evidence="12">Nucleotide-binding protein-like</fullName>
    </recommendedName>
</protein>
<keyword evidence="8" id="KW-0408">Iron</keyword>
<dbReference type="InterPro" id="IPR027417">
    <property type="entry name" value="P-loop_NTPase"/>
</dbReference>
<sequence length="308" mass="32876">MLGRRFFSMTRILAHENPLGLPRTPAPARPTPSKGAAPTIPRMQRGLPKKQAIPGVKKVIVVSSGKGGVGKSTTAVNLGLAMAGLKHRVGILDADLFGPSLPSLMNLSGEPDLTSQGDRLVPLMNYGVQCMSMGFLVDKEAPVVWRGLMVMKALQQLLHQVAWNNVDYLIVDMPPGTGDVQLTLSQQVIIDGAVIVSTPQDIALIDAVKGANMFKKVNVPILGMVQNMSLFICPNCEHETHIFGDNGALRMADTLGMPFLGDVPLHADICHLSDAGQPVVVSRPDSPFAAHYRAIASKIVDALPITTS</sequence>
<evidence type="ECO:0000256" key="6">
    <source>
        <dbReference type="ARBA" id="ARBA00022840"/>
    </source>
</evidence>
<dbReference type="GO" id="GO:0016226">
    <property type="term" value="P:iron-sulfur cluster assembly"/>
    <property type="evidence" value="ECO:0007669"/>
    <property type="project" value="InterPro"/>
</dbReference>
<reference evidence="14 15" key="1">
    <citation type="submission" date="2016-07" db="EMBL/GenBank/DDBJ databases">
        <title>Pervasive Adenine N6-methylation of Active Genes in Fungi.</title>
        <authorList>
            <consortium name="DOE Joint Genome Institute"/>
            <person name="Mondo S.J."/>
            <person name="Dannebaum R.O."/>
            <person name="Kuo R.C."/>
            <person name="Labutti K."/>
            <person name="Haridas S."/>
            <person name="Kuo A."/>
            <person name="Salamov A."/>
            <person name="Ahrendt S.R."/>
            <person name="Lipzen A."/>
            <person name="Sullivan W."/>
            <person name="Andreopoulos W.B."/>
            <person name="Clum A."/>
            <person name="Lindquist E."/>
            <person name="Daum C."/>
            <person name="Ramamoorthy G.K."/>
            <person name="Gryganskyi A."/>
            <person name="Culley D."/>
            <person name="Magnuson J.K."/>
            <person name="James T.Y."/>
            <person name="O'Malley M.A."/>
            <person name="Stajich J.E."/>
            <person name="Spatafora J.W."/>
            <person name="Visel A."/>
            <person name="Grigoriev I.V."/>
        </authorList>
    </citation>
    <scope>NUCLEOTIDE SEQUENCE [LARGE SCALE GENOMIC DNA]</scope>
    <source>
        <strain evidence="14 15">NRRL 1336</strain>
    </source>
</reference>
<dbReference type="InterPro" id="IPR044304">
    <property type="entry name" value="NUBPL-like"/>
</dbReference>
<dbReference type="GO" id="GO:0032981">
    <property type="term" value="P:mitochondrial respiratory chain complex I assembly"/>
    <property type="evidence" value="ECO:0007669"/>
    <property type="project" value="TreeGrafter"/>
</dbReference>
<keyword evidence="9" id="KW-0411">Iron-sulfur</keyword>
<dbReference type="GO" id="GO:0005524">
    <property type="term" value="F:ATP binding"/>
    <property type="evidence" value="ECO:0007669"/>
    <property type="project" value="UniProtKB-KW"/>
</dbReference>
<dbReference type="SUPFAM" id="SSF52540">
    <property type="entry name" value="P-loop containing nucleoside triphosphate hydrolases"/>
    <property type="match status" value="1"/>
</dbReference>
<dbReference type="InterPro" id="IPR033756">
    <property type="entry name" value="YlxH/NBP35"/>
</dbReference>
<evidence type="ECO:0000256" key="2">
    <source>
        <dbReference type="ARBA" id="ARBA00004173"/>
    </source>
</evidence>
<evidence type="ECO:0000256" key="8">
    <source>
        <dbReference type="ARBA" id="ARBA00023004"/>
    </source>
</evidence>
<dbReference type="Gene3D" id="3.40.50.300">
    <property type="entry name" value="P-loop containing nucleotide triphosphate hydrolases"/>
    <property type="match status" value="1"/>
</dbReference>
<evidence type="ECO:0000256" key="5">
    <source>
        <dbReference type="ARBA" id="ARBA00022741"/>
    </source>
</evidence>
<comment type="subcellular location">
    <subcellularLocation>
        <location evidence="2">Mitochondrion</location>
    </subcellularLocation>
</comment>
<evidence type="ECO:0000256" key="13">
    <source>
        <dbReference type="SAM" id="MobiDB-lite"/>
    </source>
</evidence>
<dbReference type="GO" id="GO:0051539">
    <property type="term" value="F:4 iron, 4 sulfur cluster binding"/>
    <property type="evidence" value="ECO:0007669"/>
    <property type="project" value="UniProtKB-KW"/>
</dbReference>
<keyword evidence="3" id="KW-0004">4Fe-4S</keyword>
<dbReference type="GO" id="GO:0005759">
    <property type="term" value="C:mitochondrial matrix"/>
    <property type="evidence" value="ECO:0007669"/>
    <property type="project" value="UniProtKB-ARBA"/>
</dbReference>
<accession>A0A1X2I7M2</accession>
<dbReference type="InterPro" id="IPR019591">
    <property type="entry name" value="Mrp/NBP35_ATP-bd"/>
</dbReference>
<dbReference type="GO" id="GO:0046872">
    <property type="term" value="F:metal ion binding"/>
    <property type="evidence" value="ECO:0007669"/>
    <property type="project" value="UniProtKB-KW"/>
</dbReference>
<dbReference type="PROSITE" id="PS01215">
    <property type="entry name" value="MRP"/>
    <property type="match status" value="1"/>
</dbReference>
<keyword evidence="15" id="KW-1185">Reference proteome</keyword>
<evidence type="ECO:0000313" key="15">
    <source>
        <dbReference type="Proteomes" id="UP000193560"/>
    </source>
</evidence>
<dbReference type="PANTHER" id="PTHR42961">
    <property type="entry name" value="IRON-SULFUR PROTEIN NUBPL"/>
    <property type="match status" value="1"/>
</dbReference>
<evidence type="ECO:0000256" key="9">
    <source>
        <dbReference type="ARBA" id="ARBA00023014"/>
    </source>
</evidence>
<name>A0A1X2I7M2_9FUNG</name>
<comment type="caution">
    <text evidence="14">The sequence shown here is derived from an EMBL/GenBank/DDBJ whole genome shotgun (WGS) entry which is preliminary data.</text>
</comment>
<dbReference type="HAMAP" id="MF_02040">
    <property type="entry name" value="Mrp_NBP35"/>
    <property type="match status" value="1"/>
</dbReference>
<dbReference type="STRING" id="90262.A0A1X2I7M2"/>
<evidence type="ECO:0000256" key="4">
    <source>
        <dbReference type="ARBA" id="ARBA00022723"/>
    </source>
</evidence>
<dbReference type="EMBL" id="MCGE01000022">
    <property type="protein sequence ID" value="ORZ11126.1"/>
    <property type="molecule type" value="Genomic_DNA"/>
</dbReference>
<gene>
    <name evidence="14" type="ORF">BCR42DRAFT_357190</name>
</gene>
<evidence type="ECO:0000256" key="10">
    <source>
        <dbReference type="ARBA" id="ARBA00023128"/>
    </source>
</evidence>
<comment type="cofactor">
    <cofactor evidence="1">
        <name>[4Fe-4S] cluster</name>
        <dbReference type="ChEBI" id="CHEBI:49883"/>
    </cofactor>
</comment>
<dbReference type="Pfam" id="PF10609">
    <property type="entry name" value="ParA"/>
    <property type="match status" value="1"/>
</dbReference>
<evidence type="ECO:0000256" key="7">
    <source>
        <dbReference type="ARBA" id="ARBA00022946"/>
    </source>
</evidence>
<evidence type="ECO:0000256" key="12">
    <source>
        <dbReference type="ARBA" id="ARBA00081370"/>
    </source>
</evidence>
<dbReference type="OrthoDB" id="1741334at2759"/>